<dbReference type="AlphaFoldDB" id="A0A392RQH4"/>
<reference evidence="1 2" key="1">
    <citation type="journal article" date="2018" name="Front. Plant Sci.">
        <title>Red Clover (Trifolium pratense) and Zigzag Clover (T. medium) - A Picture of Genomic Similarities and Differences.</title>
        <authorList>
            <person name="Dluhosova J."/>
            <person name="Istvanek J."/>
            <person name="Nedelnik J."/>
            <person name="Repkova J."/>
        </authorList>
    </citation>
    <scope>NUCLEOTIDE SEQUENCE [LARGE SCALE GENOMIC DNA]</scope>
    <source>
        <strain evidence="2">cv. 10/8</strain>
        <tissue evidence="1">Leaf</tissue>
    </source>
</reference>
<feature type="non-terminal residue" evidence="1">
    <location>
        <position position="29"/>
    </location>
</feature>
<evidence type="ECO:0000313" key="1">
    <source>
        <dbReference type="EMBL" id="MCI38452.1"/>
    </source>
</evidence>
<evidence type="ECO:0000313" key="2">
    <source>
        <dbReference type="Proteomes" id="UP000265520"/>
    </source>
</evidence>
<name>A0A392RQH4_9FABA</name>
<dbReference type="Proteomes" id="UP000265520">
    <property type="component" value="Unassembled WGS sequence"/>
</dbReference>
<protein>
    <submittedName>
        <fullName evidence="1">Uncharacterized protein</fullName>
    </submittedName>
</protein>
<accession>A0A392RQH4</accession>
<comment type="caution">
    <text evidence="1">The sequence shown here is derived from an EMBL/GenBank/DDBJ whole genome shotgun (WGS) entry which is preliminary data.</text>
</comment>
<dbReference type="EMBL" id="LXQA010256133">
    <property type="protein sequence ID" value="MCI38452.1"/>
    <property type="molecule type" value="Genomic_DNA"/>
</dbReference>
<proteinExistence type="predicted"/>
<organism evidence="1 2">
    <name type="scientific">Trifolium medium</name>
    <dbReference type="NCBI Taxonomy" id="97028"/>
    <lineage>
        <taxon>Eukaryota</taxon>
        <taxon>Viridiplantae</taxon>
        <taxon>Streptophyta</taxon>
        <taxon>Embryophyta</taxon>
        <taxon>Tracheophyta</taxon>
        <taxon>Spermatophyta</taxon>
        <taxon>Magnoliopsida</taxon>
        <taxon>eudicotyledons</taxon>
        <taxon>Gunneridae</taxon>
        <taxon>Pentapetalae</taxon>
        <taxon>rosids</taxon>
        <taxon>fabids</taxon>
        <taxon>Fabales</taxon>
        <taxon>Fabaceae</taxon>
        <taxon>Papilionoideae</taxon>
        <taxon>50 kb inversion clade</taxon>
        <taxon>NPAAA clade</taxon>
        <taxon>Hologalegina</taxon>
        <taxon>IRL clade</taxon>
        <taxon>Trifolieae</taxon>
        <taxon>Trifolium</taxon>
    </lineage>
</organism>
<keyword evidence="2" id="KW-1185">Reference proteome</keyword>
<sequence>MKADHHETADAELPKSIGMLENLETLDIT</sequence>